<evidence type="ECO:0000259" key="1">
    <source>
        <dbReference type="Pfam" id="PF14574"/>
    </source>
</evidence>
<feature type="non-terminal residue" evidence="2">
    <location>
        <position position="1"/>
    </location>
</feature>
<dbReference type="AlphaFoldDB" id="X0XQV8"/>
<sequence>AGNAAGRGAEIVLLSEKTRKICERISKDIKYIELSSRADFQEEFIKAMSF</sequence>
<feature type="domain" description="RACo C-terminal" evidence="1">
    <location>
        <begin position="2"/>
        <end position="50"/>
    </location>
</feature>
<organism evidence="2">
    <name type="scientific">marine sediment metagenome</name>
    <dbReference type="NCBI Taxonomy" id="412755"/>
    <lineage>
        <taxon>unclassified sequences</taxon>
        <taxon>metagenomes</taxon>
        <taxon>ecological metagenomes</taxon>
    </lineage>
</organism>
<reference evidence="2" key="1">
    <citation type="journal article" date="2014" name="Front. Microbiol.">
        <title>High frequency of phylogenetically diverse reductive dehalogenase-homologous genes in deep subseafloor sedimentary metagenomes.</title>
        <authorList>
            <person name="Kawai M."/>
            <person name="Futagami T."/>
            <person name="Toyoda A."/>
            <person name="Takaki Y."/>
            <person name="Nishi S."/>
            <person name="Hori S."/>
            <person name="Arai W."/>
            <person name="Tsubouchi T."/>
            <person name="Morono Y."/>
            <person name="Uchiyama I."/>
            <person name="Ito T."/>
            <person name="Fujiyama A."/>
            <person name="Inagaki F."/>
            <person name="Takami H."/>
        </authorList>
    </citation>
    <scope>NUCLEOTIDE SEQUENCE</scope>
    <source>
        <strain evidence="2">Expedition CK06-06</strain>
    </source>
</reference>
<accession>X0XQV8</accession>
<comment type="caution">
    <text evidence="2">The sequence shown here is derived from an EMBL/GenBank/DDBJ whole genome shotgun (WGS) entry which is preliminary data.</text>
</comment>
<proteinExistence type="predicted"/>
<dbReference type="InterPro" id="IPR027980">
    <property type="entry name" value="RACo_C"/>
</dbReference>
<evidence type="ECO:0000313" key="2">
    <source>
        <dbReference type="EMBL" id="GAG39018.1"/>
    </source>
</evidence>
<protein>
    <recommendedName>
        <fullName evidence="1">RACo C-terminal domain-containing protein</fullName>
    </recommendedName>
</protein>
<dbReference type="Pfam" id="PF14574">
    <property type="entry name" value="RACo_C_ter"/>
    <property type="match status" value="1"/>
</dbReference>
<gene>
    <name evidence="2" type="ORF">S01H1_65683</name>
</gene>
<name>X0XQV8_9ZZZZ</name>
<dbReference type="EMBL" id="BARS01043376">
    <property type="protein sequence ID" value="GAG39018.1"/>
    <property type="molecule type" value="Genomic_DNA"/>
</dbReference>